<reference evidence="20" key="1">
    <citation type="submission" date="2022-07" db="EMBL/GenBank/DDBJ databases">
        <authorList>
            <person name="Trinca V."/>
            <person name="Uliana J.V.C."/>
            <person name="Torres T.T."/>
            <person name="Ward R.J."/>
            <person name="Monesi N."/>
        </authorList>
    </citation>
    <scope>NUCLEOTIDE SEQUENCE</scope>
    <source>
        <strain evidence="20">HSMRA1968</strain>
        <tissue evidence="20">Whole embryos</tissue>
    </source>
</reference>
<dbReference type="InterPro" id="IPR042089">
    <property type="entry name" value="Peptidase_M13_dom_2"/>
</dbReference>
<keyword evidence="12" id="KW-0503">Monooxygenase</keyword>
<keyword evidence="9" id="KW-0067">ATP-binding</keyword>
<evidence type="ECO:0000256" key="1">
    <source>
        <dbReference type="ARBA" id="ARBA00001946"/>
    </source>
</evidence>
<comment type="cofactor">
    <cofactor evidence="1">
        <name>Mg(2+)</name>
        <dbReference type="ChEBI" id="CHEBI:18420"/>
    </cofactor>
</comment>
<evidence type="ECO:0000256" key="6">
    <source>
        <dbReference type="ARBA" id="ARBA00012532"/>
    </source>
</evidence>
<feature type="domain" description="AMP-binding enzyme C-terminal" evidence="19">
    <location>
        <begin position="945"/>
        <end position="1020"/>
    </location>
</feature>
<dbReference type="Pfam" id="PF05649">
    <property type="entry name" value="Peptidase_M13_N"/>
    <property type="match status" value="1"/>
</dbReference>
<dbReference type="PROSITE" id="PS00455">
    <property type="entry name" value="AMP_BINDING"/>
    <property type="match status" value="2"/>
</dbReference>
<comment type="catalytic activity">
    <reaction evidence="16">
        <text>firefly D-luciferin + ATP + O2 = firefly oxyluciferin + hnu + AMP + CO2 + diphosphate</text>
        <dbReference type="Rhea" id="RHEA:10732"/>
        <dbReference type="ChEBI" id="CHEBI:15379"/>
        <dbReference type="ChEBI" id="CHEBI:16526"/>
        <dbReference type="ChEBI" id="CHEBI:16792"/>
        <dbReference type="ChEBI" id="CHEBI:30212"/>
        <dbReference type="ChEBI" id="CHEBI:30616"/>
        <dbReference type="ChEBI" id="CHEBI:33019"/>
        <dbReference type="ChEBI" id="CHEBI:58038"/>
        <dbReference type="ChEBI" id="CHEBI:456215"/>
        <dbReference type="EC" id="1.13.12.7"/>
    </reaction>
</comment>
<feature type="domain" description="AMP-dependent synthetase/ligase" evidence="17">
    <location>
        <begin position="530"/>
        <end position="893"/>
    </location>
</feature>
<dbReference type="Gene3D" id="1.10.1380.10">
    <property type="entry name" value="Neutral endopeptidase , domain2"/>
    <property type="match status" value="1"/>
</dbReference>
<dbReference type="EMBL" id="WJQU01000001">
    <property type="protein sequence ID" value="KAJ6650022.1"/>
    <property type="molecule type" value="Genomic_DNA"/>
</dbReference>
<accession>A0A9Q0NHB9</accession>
<evidence type="ECO:0000256" key="9">
    <source>
        <dbReference type="ARBA" id="ARBA00022840"/>
    </source>
</evidence>
<keyword evidence="13" id="KW-0576">Peroxisome</keyword>
<dbReference type="Proteomes" id="UP001151699">
    <property type="component" value="Chromosome A"/>
</dbReference>
<dbReference type="InterPro" id="IPR020845">
    <property type="entry name" value="AMP-binding_CS"/>
</dbReference>
<dbReference type="GO" id="GO:0008218">
    <property type="term" value="P:bioluminescence"/>
    <property type="evidence" value="ECO:0007669"/>
    <property type="project" value="UniProtKB-KW"/>
</dbReference>
<dbReference type="FunFam" id="3.30.300.30:FF:000007">
    <property type="entry name" value="4-coumarate--CoA ligase 2"/>
    <property type="match status" value="1"/>
</dbReference>
<evidence type="ECO:0000256" key="8">
    <source>
        <dbReference type="ARBA" id="ARBA00022741"/>
    </source>
</evidence>
<dbReference type="Gene3D" id="3.30.300.30">
    <property type="match status" value="1"/>
</dbReference>
<dbReference type="GO" id="GO:0005777">
    <property type="term" value="C:peroxisome"/>
    <property type="evidence" value="ECO:0007669"/>
    <property type="project" value="UniProtKB-SubCell"/>
</dbReference>
<proteinExistence type="inferred from homology"/>
<dbReference type="InterPro" id="IPR000718">
    <property type="entry name" value="Peptidase_M13"/>
</dbReference>
<comment type="caution">
    <text evidence="20">The sequence shown here is derived from an EMBL/GenBank/DDBJ whole genome shotgun (WGS) entry which is preliminary data.</text>
</comment>
<dbReference type="Gene3D" id="2.30.38.10">
    <property type="entry name" value="Luciferase, Domain 3"/>
    <property type="match status" value="2"/>
</dbReference>
<comment type="similarity">
    <text evidence="5">Belongs to the peptidase M13 family.</text>
</comment>
<evidence type="ECO:0000256" key="2">
    <source>
        <dbReference type="ARBA" id="ARBA00004275"/>
    </source>
</evidence>
<keyword evidence="21" id="KW-1185">Reference proteome</keyword>
<dbReference type="InterPro" id="IPR045851">
    <property type="entry name" value="AMP-bd_C_sf"/>
</dbReference>
<keyword evidence="8" id="KW-0547">Nucleotide-binding</keyword>
<evidence type="ECO:0000259" key="19">
    <source>
        <dbReference type="Pfam" id="PF13193"/>
    </source>
</evidence>
<dbReference type="AlphaFoldDB" id="A0A9Q0NHB9"/>
<evidence type="ECO:0000313" key="20">
    <source>
        <dbReference type="EMBL" id="KAJ6650022.1"/>
    </source>
</evidence>
<evidence type="ECO:0000256" key="12">
    <source>
        <dbReference type="ARBA" id="ARBA00023033"/>
    </source>
</evidence>
<evidence type="ECO:0000259" key="17">
    <source>
        <dbReference type="Pfam" id="PF00501"/>
    </source>
</evidence>
<evidence type="ECO:0000256" key="5">
    <source>
        <dbReference type="ARBA" id="ARBA00007357"/>
    </source>
</evidence>
<dbReference type="PANTHER" id="PTHR24096:SF423">
    <property type="entry name" value="GM05240P"/>
    <property type="match status" value="1"/>
</dbReference>
<evidence type="ECO:0000313" key="21">
    <source>
        <dbReference type="Proteomes" id="UP001151699"/>
    </source>
</evidence>
<dbReference type="EC" id="1.13.12.7" evidence="6"/>
<evidence type="ECO:0000256" key="16">
    <source>
        <dbReference type="ARBA" id="ARBA00048497"/>
    </source>
</evidence>
<comment type="subcellular location">
    <subcellularLocation>
        <location evidence="3">Cell membrane</location>
        <topology evidence="3">Single-pass type II membrane protein</topology>
    </subcellularLocation>
    <subcellularLocation>
        <location evidence="2">Peroxisome</location>
    </subcellularLocation>
</comment>
<evidence type="ECO:0000259" key="18">
    <source>
        <dbReference type="Pfam" id="PF05649"/>
    </source>
</evidence>
<dbReference type="FunFam" id="3.40.50.12780:FF:000003">
    <property type="entry name" value="Long-chain-fatty-acid--CoA ligase FadD"/>
    <property type="match status" value="2"/>
</dbReference>
<dbReference type="GO" id="GO:0005524">
    <property type="term" value="F:ATP binding"/>
    <property type="evidence" value="ECO:0007669"/>
    <property type="project" value="UniProtKB-KW"/>
</dbReference>
<feature type="domain" description="Peptidase M13 N-terminal" evidence="18">
    <location>
        <begin position="430"/>
        <end position="506"/>
    </location>
</feature>
<gene>
    <name evidence="20" type="primary">LUCI_3</name>
    <name evidence="20" type="ORF">Bhyg_05265</name>
</gene>
<dbReference type="PROSITE" id="PS51885">
    <property type="entry name" value="NEPRILYSIN"/>
    <property type="match status" value="1"/>
</dbReference>
<keyword evidence="14" id="KW-0455">Luminescence</keyword>
<sequence length="1039" mass="115730">MVAGIEPGDVVSVISENRFEFAYILFGTIFVNCTCAPINSTYNERELTHALNLSKPKFIFCSNLTVDKVVNVANSLDFMKRLFLIGSEPTKTWQGLTLWKDFTDSKLIENIVFCPQPTNKSKSICLILCSSGTTGLPKGVQLSQQNLIVAIRNRHLLLSKTVDHDIILGLLPLFHVYGCEVLISVMTTATGLIILLPKFEEKTFLHCIEKYRCTTLCLVPPLLVFLAKNANVDQYDLSSVRIIYSGAAPLSKETEEAVLNRLKNSNLMIKNTYGMSELTSGVLSQKNIKKPGSVGELNLGVYAKVIDENGNSLGPNQRGELCFKGSRVMAGYIGDQQATSALIDKDGWLHTGDIGYYDEDLQFYIVDRIKELIKWKGFQVPPAELEAILLTHPKIKDCGVIGKPDEDVGEVPLAFVVKLDNSLSEKEVIEYIVIVSVPQYFEDLGKLLDRTPKRTIANYMMWRVTAFSSYFLTEELRKRQLEYSTALSGKTEQEPRWKECTDIVSGRTDSNEFDDEQSLGHLIIKKLTEAGDQIMMIDGLTDEKLSANELVTRSIKVSKALMVAGIEPGDVVSVISENRFEFAYILFGTIFVNCTCAPINSTYNERELTHALNLSKPKFIFCSNLTVDKVVNVANSLDFMKRLFLIGSEPTKTWQGLTLWKDFTDSKLIENIVFCPQPTNKSKSICLILCSSGTTGLPKGVQLSQQNLIVAIRNRHLLLSKTVDHDIILGLLPLFHVYGCEVLISVMTTATGLIILLPKFEEKTFLHCIEKYRCTTLCLVPPLLVFLAKNANVDQYDLSSVRIIYSGAAPLSKETEEAVLNRLKNSNLMIKNTYGMSELTSGVLSQKNIKKPGSVGELNLGVYAKVIDENGNSLGPNQRGELCFKGSRVMAGYIGDQQATSALIDKDGWLHTGDIGYYDEDLQFYIVDRIKELIKWKGFQVPPAELEAILLTHPKIKDCGVIGKPDEDVGEVPLAFVVKLDNSLSEKEVIEYVNKDASPAKKLRGGVIFVDEIPKNPSGKILRRQLRELIAHSQLKSKL</sequence>
<dbReference type="PANTHER" id="PTHR24096">
    <property type="entry name" value="LONG-CHAIN-FATTY-ACID--COA LIGASE"/>
    <property type="match status" value="1"/>
</dbReference>
<evidence type="ECO:0000256" key="11">
    <source>
        <dbReference type="ARBA" id="ARBA00023002"/>
    </source>
</evidence>
<evidence type="ECO:0000256" key="14">
    <source>
        <dbReference type="ARBA" id="ARBA00023223"/>
    </source>
</evidence>
<dbReference type="GO" id="GO:0005886">
    <property type="term" value="C:plasma membrane"/>
    <property type="evidence" value="ECO:0007669"/>
    <property type="project" value="UniProtKB-SubCell"/>
</dbReference>
<dbReference type="Gene3D" id="3.40.50.980">
    <property type="match status" value="4"/>
</dbReference>
<dbReference type="OrthoDB" id="10253869at2759"/>
<dbReference type="InterPro" id="IPR000873">
    <property type="entry name" value="AMP-dep_synth/lig_dom"/>
</dbReference>
<feature type="domain" description="AMP-dependent synthetase/ligase" evidence="17">
    <location>
        <begin position="3"/>
        <end position="332"/>
    </location>
</feature>
<dbReference type="GO" id="GO:0016405">
    <property type="term" value="F:CoA-ligase activity"/>
    <property type="evidence" value="ECO:0007669"/>
    <property type="project" value="TreeGrafter"/>
</dbReference>
<comment type="similarity">
    <text evidence="4">Belongs to the ATP-dependent AMP-binding enzyme family.</text>
</comment>
<dbReference type="Pfam" id="PF00501">
    <property type="entry name" value="AMP-binding"/>
    <property type="match status" value="2"/>
</dbReference>
<name>A0A9Q0NHB9_9DIPT</name>
<dbReference type="GO" id="GO:0006508">
    <property type="term" value="P:proteolysis"/>
    <property type="evidence" value="ECO:0007669"/>
    <property type="project" value="InterPro"/>
</dbReference>
<keyword evidence="15" id="KW-0599">Photoprotein</keyword>
<evidence type="ECO:0000256" key="7">
    <source>
        <dbReference type="ARBA" id="ARBA00019043"/>
    </source>
</evidence>
<dbReference type="GO" id="GO:0004222">
    <property type="term" value="F:metalloendopeptidase activity"/>
    <property type="evidence" value="ECO:0007669"/>
    <property type="project" value="InterPro"/>
</dbReference>
<dbReference type="SUPFAM" id="SSF56801">
    <property type="entry name" value="Acetyl-CoA synthetase-like"/>
    <property type="match status" value="2"/>
</dbReference>
<evidence type="ECO:0000256" key="4">
    <source>
        <dbReference type="ARBA" id="ARBA00006432"/>
    </source>
</evidence>
<evidence type="ECO:0000256" key="15">
    <source>
        <dbReference type="ARBA" id="ARBA00023262"/>
    </source>
</evidence>
<keyword evidence="11" id="KW-0560">Oxidoreductase</keyword>
<dbReference type="GO" id="GO:0004497">
    <property type="term" value="F:monooxygenase activity"/>
    <property type="evidence" value="ECO:0007669"/>
    <property type="project" value="UniProtKB-KW"/>
</dbReference>
<evidence type="ECO:0000256" key="13">
    <source>
        <dbReference type="ARBA" id="ARBA00023140"/>
    </source>
</evidence>
<protein>
    <recommendedName>
        <fullName evidence="7">Luciferin 4-monooxygenase</fullName>
        <ecNumber evidence="6">1.13.12.7</ecNumber>
    </recommendedName>
</protein>
<evidence type="ECO:0000256" key="10">
    <source>
        <dbReference type="ARBA" id="ARBA00022842"/>
    </source>
</evidence>
<evidence type="ECO:0000256" key="3">
    <source>
        <dbReference type="ARBA" id="ARBA00004401"/>
    </source>
</evidence>
<dbReference type="SUPFAM" id="SSF55486">
    <property type="entry name" value="Metalloproteases ('zincins'), catalytic domain"/>
    <property type="match status" value="1"/>
</dbReference>
<dbReference type="Pfam" id="PF13193">
    <property type="entry name" value="AMP-binding_C"/>
    <property type="match status" value="1"/>
</dbReference>
<dbReference type="InterPro" id="IPR008753">
    <property type="entry name" value="Peptidase_M13_N"/>
</dbReference>
<organism evidence="20 21">
    <name type="scientific">Pseudolycoriella hygida</name>
    <dbReference type="NCBI Taxonomy" id="35572"/>
    <lineage>
        <taxon>Eukaryota</taxon>
        <taxon>Metazoa</taxon>
        <taxon>Ecdysozoa</taxon>
        <taxon>Arthropoda</taxon>
        <taxon>Hexapoda</taxon>
        <taxon>Insecta</taxon>
        <taxon>Pterygota</taxon>
        <taxon>Neoptera</taxon>
        <taxon>Endopterygota</taxon>
        <taxon>Diptera</taxon>
        <taxon>Nematocera</taxon>
        <taxon>Sciaroidea</taxon>
        <taxon>Sciaridae</taxon>
        <taxon>Pseudolycoriella</taxon>
    </lineage>
</organism>
<keyword evidence="10" id="KW-0460">Magnesium</keyword>
<dbReference type="InterPro" id="IPR025110">
    <property type="entry name" value="AMP-bd_C"/>
</dbReference>